<keyword evidence="3" id="KW-1185">Reference proteome</keyword>
<evidence type="ECO:0000256" key="1">
    <source>
        <dbReference type="SAM" id="SignalP"/>
    </source>
</evidence>
<reference evidence="2 3" key="1">
    <citation type="submission" date="2019-06" db="EMBL/GenBank/DDBJ databases">
        <title>Saccharibacillus brassicae sp. nov., an endophytic bacterium isolated from Chinese cabbage seeds (Brassica pekinensis).</title>
        <authorList>
            <person name="Jiang L."/>
            <person name="Lee J."/>
            <person name="Kim S.W."/>
        </authorList>
    </citation>
    <scope>NUCLEOTIDE SEQUENCE [LARGE SCALE GENOMIC DNA]</scope>
    <source>
        <strain evidence="3">KCTC 43072 / ATSA2</strain>
    </source>
</reference>
<evidence type="ECO:0000313" key="2">
    <source>
        <dbReference type="EMBL" id="QDH22014.1"/>
    </source>
</evidence>
<evidence type="ECO:0008006" key="4">
    <source>
        <dbReference type="Google" id="ProtNLM"/>
    </source>
</evidence>
<dbReference type="PROSITE" id="PS51257">
    <property type="entry name" value="PROKAR_LIPOPROTEIN"/>
    <property type="match status" value="1"/>
</dbReference>
<protein>
    <recommendedName>
        <fullName evidence="4">Exo-alpha-sialidase</fullName>
    </recommendedName>
</protein>
<gene>
    <name evidence="2" type="ORF">FFV09_14890</name>
</gene>
<dbReference type="InterPro" id="IPR015943">
    <property type="entry name" value="WD40/YVTN_repeat-like_dom_sf"/>
</dbReference>
<proteinExistence type="predicted"/>
<feature type="signal peptide" evidence="1">
    <location>
        <begin position="1"/>
        <end position="25"/>
    </location>
</feature>
<organism evidence="2 3">
    <name type="scientific">Saccharibacillus brassicae</name>
    <dbReference type="NCBI Taxonomy" id="2583377"/>
    <lineage>
        <taxon>Bacteria</taxon>
        <taxon>Bacillati</taxon>
        <taxon>Bacillota</taxon>
        <taxon>Bacilli</taxon>
        <taxon>Bacillales</taxon>
        <taxon>Paenibacillaceae</taxon>
        <taxon>Saccharibacillus</taxon>
    </lineage>
</organism>
<sequence length="265" mass="28346">MYKRYALSINAGWLAALMLAGSLLAGCSAQSGYSDAASPLQVTPSAVVYEPPAALDESQSASAVQADPAPIREYYLNDGRIGWKIEARTDRTSGVHNRLYRTENGGAQWVKIDDSRTGSFPAGAVGAVRFTDDVQGWVAVNAAQTGDPGLYGTTDGGVSWSRTPLQVPADFADARFEPKTPIRFEGTPLGLFIAQTDGAAGSPETNPLLFYVTSDGGATWSDPIRGEAGELDGLRWQTERLSDGTGRSWSVTIDGRTWTFERSDK</sequence>
<dbReference type="Gene3D" id="2.130.10.10">
    <property type="entry name" value="YVTN repeat-like/Quinoprotein amine dehydrogenase"/>
    <property type="match status" value="1"/>
</dbReference>
<accession>A0A4Y6UXZ8</accession>
<dbReference type="OrthoDB" id="501835at2"/>
<dbReference type="Proteomes" id="UP000316968">
    <property type="component" value="Chromosome"/>
</dbReference>
<evidence type="ECO:0000313" key="3">
    <source>
        <dbReference type="Proteomes" id="UP000316968"/>
    </source>
</evidence>
<dbReference type="SUPFAM" id="SSF50939">
    <property type="entry name" value="Sialidases"/>
    <property type="match status" value="1"/>
</dbReference>
<dbReference type="AlphaFoldDB" id="A0A4Y6UXZ8"/>
<dbReference type="InterPro" id="IPR036278">
    <property type="entry name" value="Sialidase_sf"/>
</dbReference>
<dbReference type="KEGG" id="saca:FFV09_14890"/>
<dbReference type="RefSeq" id="WP_141448558.1">
    <property type="nucleotide sequence ID" value="NZ_CP041217.1"/>
</dbReference>
<name>A0A4Y6UXZ8_SACBS</name>
<keyword evidence="1" id="KW-0732">Signal</keyword>
<dbReference type="EMBL" id="CP041217">
    <property type="protein sequence ID" value="QDH22014.1"/>
    <property type="molecule type" value="Genomic_DNA"/>
</dbReference>
<feature type="chain" id="PRO_5039201334" description="Exo-alpha-sialidase" evidence="1">
    <location>
        <begin position="26"/>
        <end position="265"/>
    </location>
</feature>